<accession>A0A7Y9EL74</accession>
<dbReference type="EMBL" id="JACCBA010000001">
    <property type="protein sequence ID" value="NYD49727.1"/>
    <property type="molecule type" value="Genomic_DNA"/>
</dbReference>
<sequence length="246" mass="24560">MTALRRALAAETVRLAHSRSTWWCLGTATALALASAVLGARVPEEGGAVTVVDAIAGLSFGEMILLVFAALSVTGDYRHGTIRLAYQAVPRRWPLIAAKALVLAAAGAAAAVLLAFASLLVAALCAAGPGPGLDTAAEWRQALGTGVLWAFTAVAGVAVGALVRSGAAAVGILLLWSLVGESATGMLPRVGGALAGWMPFTAVGGIVDPDAGSRVPYGAAGQVAYAIVAGLALLALGMAAGRRRDP</sequence>
<feature type="transmembrane region" description="Helical" evidence="1">
    <location>
        <begin position="55"/>
        <end position="75"/>
    </location>
</feature>
<dbReference type="GO" id="GO:0005886">
    <property type="term" value="C:plasma membrane"/>
    <property type="evidence" value="ECO:0007669"/>
    <property type="project" value="UniProtKB-SubCell"/>
</dbReference>
<keyword evidence="1" id="KW-0812">Transmembrane</keyword>
<dbReference type="RefSeq" id="WP_179846394.1">
    <property type="nucleotide sequence ID" value="NZ_JACCBA010000001.1"/>
</dbReference>
<feature type="transmembrane region" description="Helical" evidence="1">
    <location>
        <begin position="219"/>
        <end position="240"/>
    </location>
</feature>
<dbReference type="GO" id="GO:0140359">
    <property type="term" value="F:ABC-type transporter activity"/>
    <property type="evidence" value="ECO:0007669"/>
    <property type="project" value="InterPro"/>
</dbReference>
<keyword evidence="1" id="KW-1133">Transmembrane helix</keyword>
<proteinExistence type="predicted"/>
<keyword evidence="1" id="KW-0472">Membrane</keyword>
<feature type="transmembrane region" description="Helical" evidence="1">
    <location>
        <begin position="149"/>
        <end position="178"/>
    </location>
</feature>
<gene>
    <name evidence="2" type="ORF">BJY14_005710</name>
</gene>
<feature type="transmembrane region" description="Helical" evidence="1">
    <location>
        <begin position="96"/>
        <end position="129"/>
    </location>
</feature>
<comment type="caution">
    <text evidence="2">The sequence shown here is derived from an EMBL/GenBank/DDBJ whole genome shotgun (WGS) entry which is preliminary data.</text>
</comment>
<reference evidence="2 3" key="1">
    <citation type="submission" date="2020-07" db="EMBL/GenBank/DDBJ databases">
        <title>Sequencing the genomes of 1000 actinobacteria strains.</title>
        <authorList>
            <person name="Klenk H.-P."/>
        </authorList>
    </citation>
    <scope>NUCLEOTIDE SEQUENCE [LARGE SCALE GENOMIC DNA]</scope>
    <source>
        <strain evidence="2 3">DSM 40398</strain>
    </source>
</reference>
<evidence type="ECO:0000313" key="3">
    <source>
        <dbReference type="Proteomes" id="UP000529783"/>
    </source>
</evidence>
<evidence type="ECO:0000313" key="2">
    <source>
        <dbReference type="EMBL" id="NYD49727.1"/>
    </source>
</evidence>
<dbReference type="AlphaFoldDB" id="A0A7Y9EL74"/>
<protein>
    <submittedName>
        <fullName evidence="2">ABC-2 type transport system permease protein</fullName>
    </submittedName>
</protein>
<dbReference type="Proteomes" id="UP000529783">
    <property type="component" value="Unassembled WGS sequence"/>
</dbReference>
<name>A0A7Y9EL74_9ACTN</name>
<organism evidence="2 3">
    <name type="scientific">Actinomadura luteofluorescens</name>
    <dbReference type="NCBI Taxonomy" id="46163"/>
    <lineage>
        <taxon>Bacteria</taxon>
        <taxon>Bacillati</taxon>
        <taxon>Actinomycetota</taxon>
        <taxon>Actinomycetes</taxon>
        <taxon>Streptosporangiales</taxon>
        <taxon>Thermomonosporaceae</taxon>
        <taxon>Actinomadura</taxon>
    </lineage>
</organism>
<keyword evidence="3" id="KW-1185">Reference proteome</keyword>
<evidence type="ECO:0000256" key="1">
    <source>
        <dbReference type="SAM" id="Phobius"/>
    </source>
</evidence>